<sequence length="207" mass="22296">MTLRVVTVDDLDAIMSLERRSFPSDAWSEQTMGTEISSAHNVYLVDEEGGRIVGYGGVRALPGGADADIQTIALDAALRGRGRGRMLLRALIARARDRGARELFLEVRADNPVAQSLYLSEGFVELARRPRYYQPDDVDAVVMRLDLRGWAAHETQENARNAGADAGSAPAIRAISDDSVAAHGSDAEQDGSDAEQDVPDAEQEAGT</sequence>
<feature type="compositionally biased region" description="Acidic residues" evidence="3">
    <location>
        <begin position="187"/>
        <end position="207"/>
    </location>
</feature>
<comment type="caution">
    <text evidence="5">The sequence shown here is derived from an EMBL/GenBank/DDBJ whole genome shotgun (WGS) entry which is preliminary data.</text>
</comment>
<dbReference type="EMBL" id="JBBDGM010000012">
    <property type="protein sequence ID" value="MEJ1089313.1"/>
    <property type="molecule type" value="Genomic_DNA"/>
</dbReference>
<organism evidence="5 6">
    <name type="scientific">Microbacterium bandirmense</name>
    <dbReference type="NCBI Taxonomy" id="3122050"/>
    <lineage>
        <taxon>Bacteria</taxon>
        <taxon>Bacillati</taxon>
        <taxon>Actinomycetota</taxon>
        <taxon>Actinomycetes</taxon>
        <taxon>Micrococcales</taxon>
        <taxon>Microbacteriaceae</taxon>
        <taxon>Microbacterium</taxon>
    </lineage>
</organism>
<dbReference type="NCBIfam" id="TIGR01575">
    <property type="entry name" value="rimI"/>
    <property type="match status" value="1"/>
</dbReference>
<dbReference type="InterPro" id="IPR000182">
    <property type="entry name" value="GNAT_dom"/>
</dbReference>
<dbReference type="Gene3D" id="3.40.630.30">
    <property type="match status" value="1"/>
</dbReference>
<reference evidence="5 6" key="1">
    <citation type="submission" date="2024-02" db="EMBL/GenBank/DDBJ databases">
        <authorList>
            <person name="Saticioglu I.B."/>
        </authorList>
    </citation>
    <scope>NUCLEOTIDE SEQUENCE [LARGE SCALE GENOMIC DNA]</scope>
    <source>
        <strain evidence="5 6">Mu-80</strain>
    </source>
</reference>
<dbReference type="Pfam" id="PF00583">
    <property type="entry name" value="Acetyltransf_1"/>
    <property type="match status" value="1"/>
</dbReference>
<evidence type="ECO:0000259" key="4">
    <source>
        <dbReference type="PROSITE" id="PS51186"/>
    </source>
</evidence>
<protein>
    <submittedName>
        <fullName evidence="5">Ribosomal protein S18-alanine N-acetyltransferase</fullName>
        <ecNumber evidence="5">2.3.1.266</ecNumber>
    </submittedName>
</protein>
<evidence type="ECO:0000256" key="3">
    <source>
        <dbReference type="SAM" id="MobiDB-lite"/>
    </source>
</evidence>
<dbReference type="CDD" id="cd04301">
    <property type="entry name" value="NAT_SF"/>
    <property type="match status" value="1"/>
</dbReference>
<dbReference type="InterPro" id="IPR050832">
    <property type="entry name" value="Bact_Acetyltransf"/>
</dbReference>
<evidence type="ECO:0000256" key="2">
    <source>
        <dbReference type="ARBA" id="ARBA00023315"/>
    </source>
</evidence>
<feature type="domain" description="N-acetyltransferase" evidence="4">
    <location>
        <begin position="1"/>
        <end position="148"/>
    </location>
</feature>
<dbReference type="InterPro" id="IPR016181">
    <property type="entry name" value="Acyl_CoA_acyltransferase"/>
</dbReference>
<keyword evidence="5" id="KW-0687">Ribonucleoprotein</keyword>
<keyword evidence="5" id="KW-0689">Ribosomal protein</keyword>
<dbReference type="GO" id="GO:0005840">
    <property type="term" value="C:ribosome"/>
    <property type="evidence" value="ECO:0007669"/>
    <property type="project" value="UniProtKB-KW"/>
</dbReference>
<proteinExistence type="predicted"/>
<keyword evidence="2 5" id="KW-0012">Acyltransferase</keyword>
<keyword evidence="6" id="KW-1185">Reference proteome</keyword>
<keyword evidence="1 5" id="KW-0808">Transferase</keyword>
<dbReference type="PROSITE" id="PS51186">
    <property type="entry name" value="GNAT"/>
    <property type="match status" value="1"/>
</dbReference>
<name>A0ABU8LF29_9MICO</name>
<dbReference type="PANTHER" id="PTHR43877">
    <property type="entry name" value="AMINOALKYLPHOSPHONATE N-ACETYLTRANSFERASE-RELATED-RELATED"/>
    <property type="match status" value="1"/>
</dbReference>
<dbReference type="EC" id="2.3.1.266" evidence="5"/>
<dbReference type="GO" id="GO:0008999">
    <property type="term" value="F:protein-N-terminal-alanine acetyltransferase activity"/>
    <property type="evidence" value="ECO:0007669"/>
    <property type="project" value="UniProtKB-EC"/>
</dbReference>
<dbReference type="Proteomes" id="UP001371224">
    <property type="component" value="Unassembled WGS sequence"/>
</dbReference>
<dbReference type="RefSeq" id="WP_337332958.1">
    <property type="nucleotide sequence ID" value="NZ_JBBDGM010000012.1"/>
</dbReference>
<accession>A0ABU8LF29</accession>
<evidence type="ECO:0000313" key="6">
    <source>
        <dbReference type="Proteomes" id="UP001371224"/>
    </source>
</evidence>
<dbReference type="SUPFAM" id="SSF55729">
    <property type="entry name" value="Acyl-CoA N-acyltransferases (Nat)"/>
    <property type="match status" value="1"/>
</dbReference>
<feature type="region of interest" description="Disordered" evidence="3">
    <location>
        <begin position="158"/>
        <end position="207"/>
    </location>
</feature>
<evidence type="ECO:0000256" key="1">
    <source>
        <dbReference type="ARBA" id="ARBA00022679"/>
    </source>
</evidence>
<evidence type="ECO:0000313" key="5">
    <source>
        <dbReference type="EMBL" id="MEJ1089313.1"/>
    </source>
</evidence>
<gene>
    <name evidence="5" type="primary">rimI</name>
    <name evidence="5" type="ORF">WDU99_13410</name>
</gene>
<dbReference type="InterPro" id="IPR006464">
    <property type="entry name" value="AcTrfase_RimI/Ard1"/>
</dbReference>